<dbReference type="Pfam" id="PF05460">
    <property type="entry name" value="ORC6"/>
    <property type="match status" value="1"/>
</dbReference>
<evidence type="ECO:0000256" key="1">
    <source>
        <dbReference type="ARBA" id="ARBA00004123"/>
    </source>
</evidence>
<evidence type="ECO:0000259" key="7">
    <source>
        <dbReference type="Pfam" id="PF05460"/>
    </source>
</evidence>
<evidence type="ECO:0000313" key="9">
    <source>
        <dbReference type="Proteomes" id="UP000094565"/>
    </source>
</evidence>
<evidence type="ECO:0000256" key="6">
    <source>
        <dbReference type="SAM" id="MobiDB-lite"/>
    </source>
</evidence>
<evidence type="ECO:0000313" key="8">
    <source>
        <dbReference type="EMBL" id="ANZ76919.1"/>
    </source>
</evidence>
<feature type="compositionally biased region" description="Polar residues" evidence="6">
    <location>
        <begin position="139"/>
        <end position="149"/>
    </location>
</feature>
<evidence type="ECO:0000256" key="5">
    <source>
        <dbReference type="ARBA" id="ARBA00023242"/>
    </source>
</evidence>
<dbReference type="Proteomes" id="UP000094565">
    <property type="component" value="Chromosome 3"/>
</dbReference>
<dbReference type="PIRSF" id="PIRSF022941">
    <property type="entry name" value="ORC6_fun"/>
    <property type="match status" value="1"/>
</dbReference>
<keyword evidence="3" id="KW-0235">DNA replication</keyword>
<comment type="similarity">
    <text evidence="2">Belongs to the ORC6 family.</text>
</comment>
<keyword evidence="5" id="KW-0539">Nucleus</keyword>
<evidence type="ECO:0000256" key="4">
    <source>
        <dbReference type="ARBA" id="ARBA00023125"/>
    </source>
</evidence>
<reference evidence="8 9" key="1">
    <citation type="submission" date="2016-02" db="EMBL/GenBank/DDBJ databases">
        <title>Comparative genomic and transcriptomic foundation for Pichia pastoris.</title>
        <authorList>
            <person name="Love K.R."/>
            <person name="Shah K.A."/>
            <person name="Whittaker C.A."/>
            <person name="Wu J."/>
            <person name="Bartlett M.C."/>
            <person name="Ma D."/>
            <person name="Leeson R.L."/>
            <person name="Priest M."/>
            <person name="Young S.K."/>
            <person name="Love J.C."/>
        </authorList>
    </citation>
    <scope>NUCLEOTIDE SEQUENCE [LARGE SCALE GENOMIC DNA]</scope>
    <source>
        <strain evidence="8 9">ATCC 28485</strain>
    </source>
</reference>
<proteinExistence type="inferred from homology"/>
<accession>A0A1B2JFS8</accession>
<sequence length="332" mass="37914">MNKELIINSIRDLIPIQPEPFPGPLIAKVDDFITGSRLKAGLLKQNQEFARTHICALLAIESLAEKFSLPEPLVEKIPLPKTGLKKVLNHFRRELRVTRIPINDQNPFQKGRQNPTMAPERKTKSNEAVVVEDIGLPSPISTPKKSNTLTEKKRRSPIRGKSSTPNTPSSSPRKQMTVTIPQFTAFCAKFYIPSETIRPMLGTFFKFSEKIKNPWCLICGLVAFAYIKLNHREIKAKLGAKTNLYNKLHAFQNGGMLKKDIHYWCNLIEKLIIQERWVQDLIYSVNEGPFGDERYGFGDMLTHNVRYATSKSLKDTHEQWLTDVNSFLVEQI</sequence>
<dbReference type="GO" id="GO:0006260">
    <property type="term" value="P:DNA replication"/>
    <property type="evidence" value="ECO:0007669"/>
    <property type="project" value="UniProtKB-KW"/>
</dbReference>
<comment type="subcellular location">
    <subcellularLocation>
        <location evidence="1">Nucleus</location>
    </subcellularLocation>
</comment>
<feature type="compositionally biased region" description="Low complexity" evidence="6">
    <location>
        <begin position="162"/>
        <end position="172"/>
    </location>
</feature>
<keyword evidence="9" id="KW-1185">Reference proteome</keyword>
<feature type="domain" description="ORC6 first cyclin-like" evidence="7">
    <location>
        <begin position="10"/>
        <end position="97"/>
    </location>
</feature>
<organism evidence="8 9">
    <name type="scientific">Komagataella pastoris</name>
    <name type="common">Yeast</name>
    <name type="synonym">Pichia pastoris</name>
    <dbReference type="NCBI Taxonomy" id="4922"/>
    <lineage>
        <taxon>Eukaryota</taxon>
        <taxon>Fungi</taxon>
        <taxon>Dikarya</taxon>
        <taxon>Ascomycota</taxon>
        <taxon>Saccharomycotina</taxon>
        <taxon>Pichiomycetes</taxon>
        <taxon>Pichiales</taxon>
        <taxon>Pichiaceae</taxon>
        <taxon>Komagataella</taxon>
    </lineage>
</organism>
<dbReference type="AlphaFoldDB" id="A0A1B2JFS8"/>
<dbReference type="GO" id="GO:0005664">
    <property type="term" value="C:nuclear origin of replication recognition complex"/>
    <property type="evidence" value="ECO:0007669"/>
    <property type="project" value="InterPro"/>
</dbReference>
<feature type="region of interest" description="Disordered" evidence="6">
    <location>
        <begin position="103"/>
        <end position="175"/>
    </location>
</feature>
<dbReference type="GO" id="GO:0003677">
    <property type="term" value="F:DNA binding"/>
    <property type="evidence" value="ECO:0007669"/>
    <property type="project" value="UniProtKB-KW"/>
</dbReference>
<feature type="compositionally biased region" description="Polar residues" evidence="6">
    <location>
        <begin position="103"/>
        <end position="116"/>
    </location>
</feature>
<dbReference type="InterPro" id="IPR008721">
    <property type="entry name" value="ORC6_cyclin_first"/>
</dbReference>
<evidence type="ECO:0000256" key="2">
    <source>
        <dbReference type="ARBA" id="ARBA00010840"/>
    </source>
</evidence>
<name>A0A1B2JFS8_PICPA</name>
<keyword evidence="4" id="KW-0238">DNA-binding</keyword>
<evidence type="ECO:0000256" key="3">
    <source>
        <dbReference type="ARBA" id="ARBA00022705"/>
    </source>
</evidence>
<dbReference type="InterPro" id="IPR016811">
    <property type="entry name" value="ORC6_fun"/>
</dbReference>
<dbReference type="OrthoDB" id="5367324at2759"/>
<protein>
    <submittedName>
        <fullName evidence="8">BA75_03582T0</fullName>
    </submittedName>
</protein>
<dbReference type="EMBL" id="CP014586">
    <property type="protein sequence ID" value="ANZ76919.1"/>
    <property type="molecule type" value="Genomic_DNA"/>
</dbReference>
<gene>
    <name evidence="8" type="primary">ORC6</name>
    <name evidence="8" type="ORF">ATY40_BA7503582</name>
</gene>